<gene>
    <name evidence="2" type="ORF">Q664_00060</name>
</gene>
<accession>A0A084T266</accession>
<name>A0A084T266_9BACT</name>
<organism evidence="2 3">
    <name type="scientific">Archangium violaceum Cb vi76</name>
    <dbReference type="NCBI Taxonomy" id="1406225"/>
    <lineage>
        <taxon>Bacteria</taxon>
        <taxon>Pseudomonadati</taxon>
        <taxon>Myxococcota</taxon>
        <taxon>Myxococcia</taxon>
        <taxon>Myxococcales</taxon>
        <taxon>Cystobacterineae</taxon>
        <taxon>Archangiaceae</taxon>
        <taxon>Archangium</taxon>
    </lineage>
</organism>
<evidence type="ECO:0000313" key="2">
    <source>
        <dbReference type="EMBL" id="KFA94801.1"/>
    </source>
</evidence>
<evidence type="ECO:0000313" key="3">
    <source>
        <dbReference type="Proteomes" id="UP000028547"/>
    </source>
</evidence>
<protein>
    <submittedName>
        <fullName evidence="2">Uncharacterized protein</fullName>
    </submittedName>
</protein>
<sequence>MPQPKKIPHDVPDEVKLVLAHLRPAPEALAQERERLLTELTTRQESSTEALQQLQRQVAAVLVSLRPDAPFQARLASELSSALDSYMKHPGAVIPPPDIIGDCMNHVRSYLEAIGMSPLLAVVDELPDPPLADAEEEDRQEHELQMQHRFGSIRG</sequence>
<dbReference type="AlphaFoldDB" id="A0A084T266"/>
<dbReference type="EMBL" id="JPMI01000003">
    <property type="protein sequence ID" value="KFA94801.1"/>
    <property type="molecule type" value="Genomic_DNA"/>
</dbReference>
<comment type="caution">
    <text evidence="2">The sequence shown here is derived from an EMBL/GenBank/DDBJ whole genome shotgun (WGS) entry which is preliminary data.</text>
</comment>
<dbReference type="Proteomes" id="UP000028547">
    <property type="component" value="Unassembled WGS sequence"/>
</dbReference>
<reference evidence="2 3" key="1">
    <citation type="submission" date="2014-07" db="EMBL/GenBank/DDBJ databases">
        <title>Draft Genome Sequence of Gephyronic Acid Producer, Cystobacter violaceus Strain Cb vi76.</title>
        <authorList>
            <person name="Stevens D.C."/>
            <person name="Young J."/>
            <person name="Carmichael R."/>
            <person name="Tan J."/>
            <person name="Taylor R.E."/>
        </authorList>
    </citation>
    <scope>NUCLEOTIDE SEQUENCE [LARGE SCALE GENOMIC DNA]</scope>
    <source>
        <strain evidence="2 3">Cb vi76</strain>
    </source>
</reference>
<proteinExistence type="predicted"/>
<evidence type="ECO:0000256" key="1">
    <source>
        <dbReference type="SAM" id="MobiDB-lite"/>
    </source>
</evidence>
<dbReference type="RefSeq" id="WP_043388341.1">
    <property type="nucleotide sequence ID" value="NZ_JPMI01000003.1"/>
</dbReference>
<feature type="region of interest" description="Disordered" evidence="1">
    <location>
        <begin position="129"/>
        <end position="155"/>
    </location>
</feature>